<sequence>MASAATIERRVGGQHPPYAGPDTYANEEHFLRPVAATVKDRVLYHVDRIADGRSYATRVVRATQGNQSACVYIATVAFQNSDPAGAGNVLDYGPPMPDLDGLKPTDVPADLNRKILADGSSPDSPLQPLSSEVEAFDYRIFGILAGDQRTWDLGTGRLVMTCEQEALIRLKGDGPKL</sequence>
<dbReference type="Pfam" id="PF13622">
    <property type="entry name" value="4HBT_3"/>
    <property type="match status" value="1"/>
</dbReference>
<evidence type="ECO:0000256" key="1">
    <source>
        <dbReference type="ARBA" id="ARBA00006538"/>
    </source>
</evidence>
<dbReference type="SUPFAM" id="SSF54637">
    <property type="entry name" value="Thioesterase/thiol ester dehydrase-isomerase"/>
    <property type="match status" value="1"/>
</dbReference>
<dbReference type="Gene3D" id="2.40.160.210">
    <property type="entry name" value="Acyl-CoA thioesterase, double hotdog domain"/>
    <property type="match status" value="1"/>
</dbReference>
<evidence type="ECO:0000256" key="3">
    <source>
        <dbReference type="SAM" id="MobiDB-lite"/>
    </source>
</evidence>
<evidence type="ECO:0000313" key="6">
    <source>
        <dbReference type="Proteomes" id="UP001391051"/>
    </source>
</evidence>
<dbReference type="Proteomes" id="UP001391051">
    <property type="component" value="Unassembled WGS sequence"/>
</dbReference>
<dbReference type="InterPro" id="IPR042171">
    <property type="entry name" value="Acyl-CoA_hotdog"/>
</dbReference>
<dbReference type="InterPro" id="IPR049449">
    <property type="entry name" value="TesB_ACOT8-like_N"/>
</dbReference>
<dbReference type="RefSeq" id="XP_066695574.1">
    <property type="nucleotide sequence ID" value="XM_066848878.1"/>
</dbReference>
<keyword evidence="6" id="KW-1185">Reference proteome</keyword>
<proteinExistence type="inferred from homology"/>
<gene>
    <name evidence="5" type="ORF">PG986_012656</name>
</gene>
<dbReference type="InterPro" id="IPR029069">
    <property type="entry name" value="HotDog_dom_sf"/>
</dbReference>
<comment type="caution">
    <text evidence="5">The sequence shown here is derived from an EMBL/GenBank/DDBJ whole genome shotgun (WGS) entry which is preliminary data.</text>
</comment>
<dbReference type="PANTHER" id="PTHR11066">
    <property type="entry name" value="ACYL-COA THIOESTERASE"/>
    <property type="match status" value="1"/>
</dbReference>
<reference evidence="5 6" key="1">
    <citation type="submission" date="2023-01" db="EMBL/GenBank/DDBJ databases">
        <title>Analysis of 21 Apiospora genomes using comparative genomics revels a genus with tremendous synthesis potential of carbohydrate active enzymes and secondary metabolites.</title>
        <authorList>
            <person name="Sorensen T."/>
        </authorList>
    </citation>
    <scope>NUCLEOTIDE SEQUENCE [LARGE SCALE GENOMIC DNA]</scope>
    <source>
        <strain evidence="5 6">CBS 24483</strain>
    </source>
</reference>
<evidence type="ECO:0000259" key="4">
    <source>
        <dbReference type="Pfam" id="PF13622"/>
    </source>
</evidence>
<evidence type="ECO:0000313" key="5">
    <source>
        <dbReference type="EMBL" id="KAK7943543.1"/>
    </source>
</evidence>
<dbReference type="PANTHER" id="PTHR11066:SF34">
    <property type="entry name" value="ACYL-COENZYME A THIOESTERASE 8"/>
    <property type="match status" value="1"/>
</dbReference>
<keyword evidence="2" id="KW-0378">Hydrolase</keyword>
<evidence type="ECO:0000256" key="2">
    <source>
        <dbReference type="ARBA" id="ARBA00022801"/>
    </source>
</evidence>
<feature type="region of interest" description="Disordered" evidence="3">
    <location>
        <begin position="1"/>
        <end position="21"/>
    </location>
</feature>
<feature type="domain" description="Acyl-CoA thioesterase-like N-terminal HotDog" evidence="4">
    <location>
        <begin position="10"/>
        <end position="78"/>
    </location>
</feature>
<protein>
    <submittedName>
        <fullName evidence="5">Acyl-CoA thioesterase</fullName>
    </submittedName>
</protein>
<dbReference type="InterPro" id="IPR003703">
    <property type="entry name" value="Acyl_CoA_thio"/>
</dbReference>
<dbReference type="GeneID" id="92081940"/>
<organism evidence="5 6">
    <name type="scientific">Apiospora aurea</name>
    <dbReference type="NCBI Taxonomy" id="335848"/>
    <lineage>
        <taxon>Eukaryota</taxon>
        <taxon>Fungi</taxon>
        <taxon>Dikarya</taxon>
        <taxon>Ascomycota</taxon>
        <taxon>Pezizomycotina</taxon>
        <taxon>Sordariomycetes</taxon>
        <taxon>Xylariomycetidae</taxon>
        <taxon>Amphisphaeriales</taxon>
        <taxon>Apiosporaceae</taxon>
        <taxon>Apiospora</taxon>
    </lineage>
</organism>
<comment type="similarity">
    <text evidence="1">Belongs to the C/M/P thioester hydrolase family.</text>
</comment>
<accession>A0ABR1Q0M5</accession>
<dbReference type="EMBL" id="JAQQWE010000008">
    <property type="protein sequence ID" value="KAK7943543.1"/>
    <property type="molecule type" value="Genomic_DNA"/>
</dbReference>
<name>A0ABR1Q0M5_9PEZI</name>